<proteinExistence type="inferred from homology"/>
<comment type="catalytic activity">
    <reaction evidence="10">
        <text>a cytidine in rRNA + S-adenosyl-L-methionine = a 5-methylcytidine in rRNA + S-adenosyl-L-homocysteine + H(+)</text>
        <dbReference type="Rhea" id="RHEA:61484"/>
        <dbReference type="Rhea" id="RHEA-COMP:15836"/>
        <dbReference type="Rhea" id="RHEA-COMP:15837"/>
        <dbReference type="ChEBI" id="CHEBI:15378"/>
        <dbReference type="ChEBI" id="CHEBI:57856"/>
        <dbReference type="ChEBI" id="CHEBI:59789"/>
        <dbReference type="ChEBI" id="CHEBI:74483"/>
        <dbReference type="ChEBI" id="CHEBI:82748"/>
    </reaction>
</comment>
<evidence type="ECO:0000259" key="13">
    <source>
        <dbReference type="PROSITE" id="PS51686"/>
    </source>
</evidence>
<name>U6MPY7_9EIME</name>
<organism evidence="14 15">
    <name type="scientific">Eimeria necatrix</name>
    <dbReference type="NCBI Taxonomy" id="51315"/>
    <lineage>
        <taxon>Eukaryota</taxon>
        <taxon>Sar</taxon>
        <taxon>Alveolata</taxon>
        <taxon>Apicomplexa</taxon>
        <taxon>Conoidasida</taxon>
        <taxon>Coccidia</taxon>
        <taxon>Eucoccidiorida</taxon>
        <taxon>Eimeriorina</taxon>
        <taxon>Eimeriidae</taxon>
        <taxon>Eimeria</taxon>
    </lineage>
</organism>
<feature type="region of interest" description="Disordered" evidence="12">
    <location>
        <begin position="90"/>
        <end position="116"/>
    </location>
</feature>
<dbReference type="GO" id="GO:0031167">
    <property type="term" value="P:rRNA methylation"/>
    <property type="evidence" value="ECO:0007669"/>
    <property type="project" value="TreeGrafter"/>
</dbReference>
<keyword evidence="8" id="KW-0496">Mitochondrion</keyword>
<evidence type="ECO:0000256" key="7">
    <source>
        <dbReference type="ARBA" id="ARBA00022946"/>
    </source>
</evidence>
<dbReference type="OrthoDB" id="427002at2759"/>
<keyword evidence="5 11" id="KW-0949">S-adenosyl-L-methionine</keyword>
<keyword evidence="7" id="KW-0809">Transit peptide</keyword>
<dbReference type="SUPFAM" id="SSF53335">
    <property type="entry name" value="S-adenosyl-L-methionine-dependent methyltransferases"/>
    <property type="match status" value="1"/>
</dbReference>
<accession>U6MPY7</accession>
<feature type="domain" description="SAM-dependent MTase RsmB/NOP-type" evidence="13">
    <location>
        <begin position="76"/>
        <end position="420"/>
    </location>
</feature>
<evidence type="ECO:0000313" key="14">
    <source>
        <dbReference type="EMBL" id="CDJ66292.1"/>
    </source>
</evidence>
<dbReference type="PROSITE" id="PS51686">
    <property type="entry name" value="SAM_MT_RSMB_NOP"/>
    <property type="match status" value="1"/>
</dbReference>
<comment type="subcellular location">
    <subcellularLocation>
        <location evidence="1">Mitochondrion</location>
    </subcellularLocation>
</comment>
<gene>
    <name evidence="14" type="ORF">ENH_00018510</name>
</gene>
<dbReference type="InterPro" id="IPR029063">
    <property type="entry name" value="SAM-dependent_MTases_sf"/>
</dbReference>
<feature type="binding site" evidence="11">
    <location>
        <position position="223"/>
    </location>
    <ligand>
        <name>S-adenosyl-L-methionine</name>
        <dbReference type="ChEBI" id="CHEBI:59789"/>
    </ligand>
</feature>
<reference evidence="14" key="1">
    <citation type="submission" date="2013-10" db="EMBL/GenBank/DDBJ databases">
        <title>Genomic analysis of the causative agents of coccidiosis in chickens.</title>
        <authorList>
            <person name="Reid A.J."/>
            <person name="Blake D."/>
            <person name="Billington K."/>
            <person name="Browne H."/>
            <person name="Dunn M."/>
            <person name="Hung S."/>
            <person name="Kawahara F."/>
            <person name="Miranda-Saavedra D."/>
            <person name="Mourier T."/>
            <person name="Nagra H."/>
            <person name="Otto T.D."/>
            <person name="Rawlings N."/>
            <person name="Sanchez A."/>
            <person name="Sanders M."/>
            <person name="Subramaniam C."/>
            <person name="Tay Y."/>
            <person name="Dear P."/>
            <person name="Doerig C."/>
            <person name="Gruber A."/>
            <person name="Parkinson J."/>
            <person name="Shirley M."/>
            <person name="Wan K.L."/>
            <person name="Berriman M."/>
            <person name="Tomley F."/>
            <person name="Pain A."/>
        </authorList>
    </citation>
    <scope>NUCLEOTIDE SEQUENCE [LARGE SCALE GENOMIC DNA]</scope>
    <source>
        <strain evidence="14">Houghton</strain>
    </source>
</reference>
<dbReference type="InterPro" id="IPR001678">
    <property type="entry name" value="MeTrfase_RsmB-F_NOP2_dom"/>
</dbReference>
<dbReference type="Pfam" id="PF01189">
    <property type="entry name" value="Methyltr_RsmB-F"/>
    <property type="match status" value="1"/>
</dbReference>
<feature type="binding site" evidence="11">
    <location>
        <position position="275"/>
    </location>
    <ligand>
        <name>S-adenosyl-L-methionine</name>
        <dbReference type="ChEBI" id="CHEBI:59789"/>
    </ligand>
</feature>
<dbReference type="GeneID" id="25472024"/>
<feature type="binding site" evidence="11">
    <location>
        <position position="256"/>
    </location>
    <ligand>
        <name>S-adenosyl-L-methionine</name>
        <dbReference type="ChEBI" id="CHEBI:59789"/>
    </ligand>
</feature>
<evidence type="ECO:0000256" key="5">
    <source>
        <dbReference type="ARBA" id="ARBA00022691"/>
    </source>
</evidence>
<dbReference type="VEuPathDB" id="ToxoDB:ENH_00018510"/>
<dbReference type="GO" id="GO:0008173">
    <property type="term" value="F:RNA methyltransferase activity"/>
    <property type="evidence" value="ECO:0007669"/>
    <property type="project" value="InterPro"/>
</dbReference>
<sequence length="422" mass="45692">MSARGGASWSSTYSKQYGKDRWSNLLQALSEPPNQLAFVAPNISHSALRYLLRKQRLVPCIIPNCLTCSDNAPVKENDAFNTNTAATVRGSQTTAAPTDCNASDGPFSVPPDSTAEASSCPALHENNTESVAIVDDDHVIEEARTKTYFLDGASALAAFVLEARPGEVVLDMCAAPGGKSLIISSMMSQAKLPSYIIGNNSMSYEIDSIDNDDEAGGLLVCNDASRDRLARLQATLTKFLPPYATAGQRLQFSCADVCKGGAFERFAPYDRILLDAPCSSDRHLLRKGGSAVAKWSQGTPKAHAERQLKMLLIASKLLKKNGILLYTTCSLSELENDGVIDKFLKKAKGNVKTLPLFDGEWPAEVRLEGATANQDETTHENAGRKSGSALFSIEKLKHGYAMLPDVSRFGPMYFCRMQILGH</sequence>
<dbReference type="Proteomes" id="UP000030754">
    <property type="component" value="Unassembled WGS sequence"/>
</dbReference>
<reference evidence="14" key="2">
    <citation type="submission" date="2013-10" db="EMBL/GenBank/DDBJ databases">
        <authorList>
            <person name="Aslett M."/>
        </authorList>
    </citation>
    <scope>NUCLEOTIDE SEQUENCE [LARGE SCALE GENOMIC DNA]</scope>
    <source>
        <strain evidence="14">Houghton</strain>
    </source>
</reference>
<evidence type="ECO:0000256" key="2">
    <source>
        <dbReference type="ARBA" id="ARBA00022552"/>
    </source>
</evidence>
<evidence type="ECO:0000256" key="3">
    <source>
        <dbReference type="ARBA" id="ARBA00022603"/>
    </source>
</evidence>
<evidence type="ECO:0000256" key="9">
    <source>
        <dbReference type="ARBA" id="ARBA00042050"/>
    </source>
</evidence>
<dbReference type="AlphaFoldDB" id="U6MPY7"/>
<dbReference type="InterPro" id="IPR023267">
    <property type="entry name" value="RCMT"/>
</dbReference>
<evidence type="ECO:0000256" key="12">
    <source>
        <dbReference type="SAM" id="MobiDB-lite"/>
    </source>
</evidence>
<dbReference type="PANTHER" id="PTHR22808">
    <property type="entry name" value="NCL1 YEAST -RELATED NOL1/NOP2/FMU SUN DOMAIN-CONTAINING"/>
    <property type="match status" value="1"/>
</dbReference>
<dbReference type="PANTHER" id="PTHR22808:SF3">
    <property type="entry name" value="5-METHYLCYTOSINE RRNA METHYLTRANSFERASE NSUN4"/>
    <property type="match status" value="1"/>
</dbReference>
<dbReference type="EMBL" id="HG723525">
    <property type="protein sequence ID" value="CDJ66292.1"/>
    <property type="molecule type" value="Genomic_DNA"/>
</dbReference>
<dbReference type="RefSeq" id="XP_013434760.1">
    <property type="nucleotide sequence ID" value="XM_013579306.1"/>
</dbReference>
<keyword evidence="15" id="KW-1185">Reference proteome</keyword>
<keyword evidence="6 11" id="KW-0694">RNA-binding</keyword>
<keyword evidence="3 11" id="KW-0489">Methyltransferase</keyword>
<evidence type="ECO:0000256" key="1">
    <source>
        <dbReference type="ARBA" id="ARBA00004173"/>
    </source>
</evidence>
<evidence type="ECO:0000256" key="4">
    <source>
        <dbReference type="ARBA" id="ARBA00022679"/>
    </source>
</evidence>
<keyword evidence="4 11" id="KW-0808">Transferase</keyword>
<evidence type="ECO:0000313" key="15">
    <source>
        <dbReference type="Proteomes" id="UP000030754"/>
    </source>
</evidence>
<protein>
    <recommendedName>
        <fullName evidence="9">NOL1/NOP2/Sun domain family member 4</fullName>
    </recommendedName>
</protein>
<dbReference type="Gene3D" id="3.40.50.150">
    <property type="entry name" value="Vaccinia Virus protein VP39"/>
    <property type="match status" value="1"/>
</dbReference>
<evidence type="ECO:0000256" key="10">
    <source>
        <dbReference type="ARBA" id="ARBA00049302"/>
    </source>
</evidence>
<dbReference type="PRINTS" id="PR02008">
    <property type="entry name" value="RCMTFAMILY"/>
</dbReference>
<evidence type="ECO:0000256" key="8">
    <source>
        <dbReference type="ARBA" id="ARBA00023128"/>
    </source>
</evidence>
<feature type="binding site" evidence="11">
    <location>
        <begin position="173"/>
        <end position="179"/>
    </location>
    <ligand>
        <name>S-adenosyl-L-methionine</name>
        <dbReference type="ChEBI" id="CHEBI:59789"/>
    </ligand>
</feature>
<keyword evidence="2" id="KW-0698">rRNA processing</keyword>
<dbReference type="GO" id="GO:0003723">
    <property type="term" value="F:RNA binding"/>
    <property type="evidence" value="ECO:0007669"/>
    <property type="project" value="UniProtKB-UniRule"/>
</dbReference>
<evidence type="ECO:0000256" key="11">
    <source>
        <dbReference type="PROSITE-ProRule" id="PRU01023"/>
    </source>
</evidence>
<comment type="similarity">
    <text evidence="11">Belongs to the class I-like SAM-binding methyltransferase superfamily. RsmB/NOP family.</text>
</comment>
<feature type="active site" description="Nucleophile" evidence="11">
    <location>
        <position position="329"/>
    </location>
</feature>
<dbReference type="InterPro" id="IPR049560">
    <property type="entry name" value="MeTrfase_RsmB-F_NOP2_cat"/>
</dbReference>
<evidence type="ECO:0000256" key="6">
    <source>
        <dbReference type="ARBA" id="ARBA00022884"/>
    </source>
</evidence>
<dbReference type="GO" id="GO:0005762">
    <property type="term" value="C:mitochondrial large ribosomal subunit"/>
    <property type="evidence" value="ECO:0007669"/>
    <property type="project" value="TreeGrafter"/>
</dbReference>